<proteinExistence type="predicted"/>
<feature type="transmembrane region" description="Helical" evidence="1">
    <location>
        <begin position="126"/>
        <end position="142"/>
    </location>
</feature>
<keyword evidence="3" id="KW-1185">Reference proteome</keyword>
<evidence type="ECO:0000313" key="2">
    <source>
        <dbReference type="EMBL" id="AMC92666.1"/>
    </source>
</evidence>
<organism evidence="2 3">
    <name type="scientific">Erysipelothrix larvae</name>
    <dbReference type="NCBI Taxonomy" id="1514105"/>
    <lineage>
        <taxon>Bacteria</taxon>
        <taxon>Bacillati</taxon>
        <taxon>Bacillota</taxon>
        <taxon>Erysipelotrichia</taxon>
        <taxon>Erysipelotrichales</taxon>
        <taxon>Erysipelotrichaceae</taxon>
        <taxon>Erysipelothrix</taxon>
    </lineage>
</organism>
<feature type="transmembrane region" description="Helical" evidence="1">
    <location>
        <begin position="100"/>
        <end position="120"/>
    </location>
</feature>
<keyword evidence="1" id="KW-1133">Transmembrane helix</keyword>
<name>A0A0X8GYA7_9FIRM</name>
<reference evidence="2 3" key="1">
    <citation type="submission" date="2015-10" db="EMBL/GenBank/DDBJ databases">
        <title>Erysipelothrix larvae sp. LV19 isolated from the larval gut of the rhinoceros beetle, Trypoxylus dichotomus.</title>
        <authorList>
            <person name="Lim S."/>
            <person name="Kim B.-C."/>
        </authorList>
    </citation>
    <scope>NUCLEOTIDE SEQUENCE [LARGE SCALE GENOMIC DNA]</scope>
    <source>
        <strain evidence="2 3">LV19</strain>
    </source>
</reference>
<dbReference type="RefSeq" id="WP_067630281.1">
    <property type="nucleotide sequence ID" value="NZ_CP013213.1"/>
</dbReference>
<dbReference type="STRING" id="1514105.AOC36_01255"/>
<dbReference type="KEGG" id="erl:AOC36_01255"/>
<evidence type="ECO:0000313" key="3">
    <source>
        <dbReference type="Proteomes" id="UP000063781"/>
    </source>
</evidence>
<dbReference type="EMBL" id="CP013213">
    <property type="protein sequence ID" value="AMC92666.1"/>
    <property type="molecule type" value="Genomic_DNA"/>
</dbReference>
<protein>
    <submittedName>
        <fullName evidence="2">Uncharacterized protein</fullName>
    </submittedName>
</protein>
<feature type="transmembrane region" description="Helical" evidence="1">
    <location>
        <begin position="42"/>
        <end position="62"/>
    </location>
</feature>
<accession>A0A0X8GYA7</accession>
<keyword evidence="1" id="KW-0812">Transmembrane</keyword>
<keyword evidence="1" id="KW-0472">Membrane</keyword>
<dbReference type="AlphaFoldDB" id="A0A0X8GYA7"/>
<gene>
    <name evidence="2" type="ORF">AOC36_01255</name>
</gene>
<sequence>MKRFRNRVVYLVIVVWGLFFSHQVYRAFIKDVTLGRVTSKDFVFFLVMLVGFVVFLVSSLIIEKRKSGLPLKLFLKEHIDVLDEDERAYQIDASVRRSTASILLMATIIIWVILESWLHINVFTNADLLFLMAVLFTIYQLLTYHSIKKVYESDEQSLVLKHSFIKSVCIAIITIGLFVGWQRIQNIESDHQKNNVTIVGFTQTAGSSVSFGPIEGQLDSKTQSIVVSQDNYRILNRILNLDIDSLRVFNGTIDAYQKAREDHVYTKNMDPDLFYLGLSPVSVVFNDFDMGIVILVVE</sequence>
<feature type="transmembrane region" description="Helical" evidence="1">
    <location>
        <begin position="163"/>
        <end position="181"/>
    </location>
</feature>
<evidence type="ECO:0000256" key="1">
    <source>
        <dbReference type="SAM" id="Phobius"/>
    </source>
</evidence>
<dbReference type="Proteomes" id="UP000063781">
    <property type="component" value="Chromosome"/>
</dbReference>